<sequence length="80" mass="9421">MLEYDSEGKVDFIEIPEVLKETFNCLLMGIDVFNTKAEDLVEKIDEIAEYDRNQSDGYTYFFPSLGLSLWRSKRNARRFV</sequence>
<proteinExistence type="predicted"/>
<comment type="caution">
    <text evidence="1">The sequence shown here is derived from an EMBL/GenBank/DDBJ whole genome shotgun (WGS) entry which is preliminary data.</text>
</comment>
<name>A0ABQ0SMK1_9BACL</name>
<accession>A0ABQ0SMK1</accession>
<keyword evidence="2" id="KW-1185">Reference proteome</keyword>
<dbReference type="GeneID" id="82813890"/>
<evidence type="ECO:0000313" key="1">
    <source>
        <dbReference type="EMBL" id="GED25097.1"/>
    </source>
</evidence>
<protein>
    <submittedName>
        <fullName evidence="1">Uncharacterized protein</fullName>
    </submittedName>
</protein>
<dbReference type="EMBL" id="BJOD01000010">
    <property type="protein sequence ID" value="GED25097.1"/>
    <property type="molecule type" value="Genomic_DNA"/>
</dbReference>
<dbReference type="Proteomes" id="UP000317180">
    <property type="component" value="Unassembled WGS sequence"/>
</dbReference>
<reference evidence="1 2" key="1">
    <citation type="submission" date="2019-06" db="EMBL/GenBank/DDBJ databases">
        <title>Whole genome shotgun sequence of Brevibacillus agri NBRC 15538.</title>
        <authorList>
            <person name="Hosoyama A."/>
            <person name="Uohara A."/>
            <person name="Ohji S."/>
            <person name="Ichikawa N."/>
        </authorList>
    </citation>
    <scope>NUCLEOTIDE SEQUENCE [LARGE SCALE GENOMIC DNA]</scope>
    <source>
        <strain evidence="1 2">NBRC 15538</strain>
    </source>
</reference>
<dbReference type="RefSeq" id="WP_174768813.1">
    <property type="nucleotide sequence ID" value="NZ_BJOD01000010.1"/>
</dbReference>
<gene>
    <name evidence="1" type="ORF">BAG01nite_11990</name>
</gene>
<organism evidence="1 2">
    <name type="scientific">Brevibacillus agri</name>
    <dbReference type="NCBI Taxonomy" id="51101"/>
    <lineage>
        <taxon>Bacteria</taxon>
        <taxon>Bacillati</taxon>
        <taxon>Bacillota</taxon>
        <taxon>Bacilli</taxon>
        <taxon>Bacillales</taxon>
        <taxon>Paenibacillaceae</taxon>
        <taxon>Brevibacillus</taxon>
    </lineage>
</organism>
<evidence type="ECO:0000313" key="2">
    <source>
        <dbReference type="Proteomes" id="UP000317180"/>
    </source>
</evidence>